<keyword evidence="1" id="KW-0472">Membrane</keyword>
<evidence type="ECO:0000256" key="1">
    <source>
        <dbReference type="SAM" id="Phobius"/>
    </source>
</evidence>
<feature type="transmembrane region" description="Helical" evidence="1">
    <location>
        <begin position="21"/>
        <end position="42"/>
    </location>
</feature>
<name>A0A2D0KCT5_9GAMM</name>
<feature type="transmembrane region" description="Helical" evidence="1">
    <location>
        <begin position="54"/>
        <end position="78"/>
    </location>
</feature>
<keyword evidence="1" id="KW-0812">Transmembrane</keyword>
<gene>
    <name evidence="2" type="ORF">Xish_00355</name>
    <name evidence="3" type="ORF">Xish_01036</name>
</gene>
<sequence length="90" mass="10586">MDRNKWKKVVGWLGKQANKSNFAFLGYILLIAFRPEPLELWLREHYPSVSPETFAYFVTMYLISAAIVYIPSMLIKYLRKKISPPHRQPA</sequence>
<keyword evidence="4" id="KW-1185">Reference proteome</keyword>
<reference evidence="2 4" key="1">
    <citation type="journal article" date="2017" name="Nat. Microbiol.">
        <title>Natural product diversity associated with the nematode symbionts Photorhabdus and Xenorhabdus.</title>
        <authorList>
            <person name="Tobias N.J."/>
            <person name="Wolff H."/>
            <person name="Djahanschiri B."/>
            <person name="Grundmann F."/>
            <person name="Kronenwerth M."/>
            <person name="Shi Y.M."/>
            <person name="Simonyi S."/>
            <person name="Grun P."/>
            <person name="Shapiro-Ilan D."/>
            <person name="Pidot S.J."/>
            <person name="Stinear T.P."/>
            <person name="Ebersberger I."/>
            <person name="Bode H.B."/>
        </authorList>
    </citation>
    <scope>NUCLEOTIDE SEQUENCE [LARGE SCALE GENOMIC DNA]</scope>
    <source>
        <strain evidence="2 4">DSM 22670</strain>
    </source>
</reference>
<dbReference type="Proteomes" id="UP000222168">
    <property type="component" value="Unassembled WGS sequence"/>
</dbReference>
<dbReference type="AlphaFoldDB" id="A0A2D0KCT5"/>
<evidence type="ECO:0000313" key="2">
    <source>
        <dbReference type="EMBL" id="PHM61233.1"/>
    </source>
</evidence>
<keyword evidence="1" id="KW-1133">Transmembrane helix</keyword>
<dbReference type="EMBL" id="NJAK01000001">
    <property type="protein sequence ID" value="PHM61233.1"/>
    <property type="molecule type" value="Genomic_DNA"/>
</dbReference>
<evidence type="ECO:0000313" key="4">
    <source>
        <dbReference type="Proteomes" id="UP000222168"/>
    </source>
</evidence>
<proteinExistence type="predicted"/>
<dbReference type="EMBL" id="NJAK01000001">
    <property type="protein sequence ID" value="PHM61885.1"/>
    <property type="molecule type" value="Genomic_DNA"/>
</dbReference>
<organism evidence="2 4">
    <name type="scientific">Xenorhabdus ishibashii</name>
    <dbReference type="NCBI Taxonomy" id="1034471"/>
    <lineage>
        <taxon>Bacteria</taxon>
        <taxon>Pseudomonadati</taxon>
        <taxon>Pseudomonadota</taxon>
        <taxon>Gammaproteobacteria</taxon>
        <taxon>Enterobacterales</taxon>
        <taxon>Morganellaceae</taxon>
        <taxon>Xenorhabdus</taxon>
    </lineage>
</organism>
<comment type="caution">
    <text evidence="2">The sequence shown here is derived from an EMBL/GenBank/DDBJ whole genome shotgun (WGS) entry which is preliminary data.</text>
</comment>
<protein>
    <submittedName>
        <fullName evidence="2">Uncharacterized protein</fullName>
    </submittedName>
</protein>
<accession>A0A2D0KCT5</accession>
<evidence type="ECO:0000313" key="3">
    <source>
        <dbReference type="EMBL" id="PHM61885.1"/>
    </source>
</evidence>